<accession>A0AAD7GRB3</accession>
<dbReference type="EMBL" id="JARKIE010000014">
    <property type="protein sequence ID" value="KAJ7702676.1"/>
    <property type="molecule type" value="Genomic_DNA"/>
</dbReference>
<feature type="region of interest" description="Disordered" evidence="1">
    <location>
        <begin position="1"/>
        <end position="33"/>
    </location>
</feature>
<feature type="compositionally biased region" description="Low complexity" evidence="1">
    <location>
        <begin position="1"/>
        <end position="11"/>
    </location>
</feature>
<gene>
    <name evidence="2" type="ORF">B0H17DRAFT_1127623</name>
</gene>
<evidence type="ECO:0000313" key="3">
    <source>
        <dbReference type="Proteomes" id="UP001221757"/>
    </source>
</evidence>
<organism evidence="2 3">
    <name type="scientific">Mycena rosella</name>
    <name type="common">Pink bonnet</name>
    <name type="synonym">Agaricus rosellus</name>
    <dbReference type="NCBI Taxonomy" id="1033263"/>
    <lineage>
        <taxon>Eukaryota</taxon>
        <taxon>Fungi</taxon>
        <taxon>Dikarya</taxon>
        <taxon>Basidiomycota</taxon>
        <taxon>Agaricomycotina</taxon>
        <taxon>Agaricomycetes</taxon>
        <taxon>Agaricomycetidae</taxon>
        <taxon>Agaricales</taxon>
        <taxon>Marasmiineae</taxon>
        <taxon>Mycenaceae</taxon>
        <taxon>Mycena</taxon>
    </lineage>
</organism>
<reference evidence="2" key="1">
    <citation type="submission" date="2023-03" db="EMBL/GenBank/DDBJ databases">
        <title>Massive genome expansion in bonnet fungi (Mycena s.s.) driven by repeated elements and novel gene families across ecological guilds.</title>
        <authorList>
            <consortium name="Lawrence Berkeley National Laboratory"/>
            <person name="Harder C.B."/>
            <person name="Miyauchi S."/>
            <person name="Viragh M."/>
            <person name="Kuo A."/>
            <person name="Thoen E."/>
            <person name="Andreopoulos B."/>
            <person name="Lu D."/>
            <person name="Skrede I."/>
            <person name="Drula E."/>
            <person name="Henrissat B."/>
            <person name="Morin E."/>
            <person name="Kohler A."/>
            <person name="Barry K."/>
            <person name="LaButti K."/>
            <person name="Morin E."/>
            <person name="Salamov A."/>
            <person name="Lipzen A."/>
            <person name="Mereny Z."/>
            <person name="Hegedus B."/>
            <person name="Baldrian P."/>
            <person name="Stursova M."/>
            <person name="Weitz H."/>
            <person name="Taylor A."/>
            <person name="Grigoriev I.V."/>
            <person name="Nagy L.G."/>
            <person name="Martin F."/>
            <person name="Kauserud H."/>
        </authorList>
    </citation>
    <scope>NUCLEOTIDE SEQUENCE</scope>
    <source>
        <strain evidence="2">CBHHK067</strain>
    </source>
</reference>
<name>A0AAD7GRB3_MYCRO</name>
<dbReference type="AlphaFoldDB" id="A0AAD7GRB3"/>
<evidence type="ECO:0000313" key="2">
    <source>
        <dbReference type="EMBL" id="KAJ7702676.1"/>
    </source>
</evidence>
<evidence type="ECO:0000256" key="1">
    <source>
        <dbReference type="SAM" id="MobiDB-lite"/>
    </source>
</evidence>
<protein>
    <submittedName>
        <fullName evidence="2">Uncharacterized protein</fullName>
    </submittedName>
</protein>
<keyword evidence="3" id="KW-1185">Reference proteome</keyword>
<sequence>MHSHGVRVVPKVVPPERALGDSPRSADLGSGDAAVGLRHPSTISHATFIEYLESMEHSKIFWIREPTVIKQFINCVIDVLSSRGELNRSLDEFPERMLRALMTSLKWLPKESGEWFLERLLTVEFQPSFPNTSGLANDPEKAARPIPAMLSYIEWLKYFFVGAYQTAIWDEHNEEPWNAKTDRFYMTTLAEHPQIHRFLRYVMAWRDILDSSRDLLVLEHLRLTWVDLSPMCFLCPTISTSAASQSGYSMQYSPITFLSDRNRAQQHYVDLVKVKEEAALSLIEYMHQLSLFHPRGLNVLGSAWSDIIAGCGPSKCVLAVFSSAPLISLFCNDAAKEGRLAHFKNHQDNLQSGHFQGITEWLESFDLPASKEINA</sequence>
<proteinExistence type="predicted"/>
<dbReference type="Proteomes" id="UP001221757">
    <property type="component" value="Unassembled WGS sequence"/>
</dbReference>
<comment type="caution">
    <text evidence="2">The sequence shown here is derived from an EMBL/GenBank/DDBJ whole genome shotgun (WGS) entry which is preliminary data.</text>
</comment>